<gene>
    <name evidence="2" type="ORF">FY004_06125</name>
</gene>
<sequence length="167" mass="18556">MKMRNRTIATLAATASAAATVVAMAATPANAYSKLTEVDREYVPTDYCPCRFNDNIDGTYWHKDVGGEGIKIIHGNASRHEVAKVEFHPLDEILYVYDVKNDGDTLYYKVSYEGDGGRWGLYVAPSTSNVIDIRKVNLDIPEGRLVTVTVYDDKAMKKQVDKMTGRA</sequence>
<proteinExistence type="predicted"/>
<feature type="chain" id="PRO_5039130769" description="Secreted protein" evidence="1">
    <location>
        <begin position="26"/>
        <end position="167"/>
    </location>
</feature>
<accession>A0A5D4JKI1</accession>
<evidence type="ECO:0000313" key="2">
    <source>
        <dbReference type="EMBL" id="TYR65444.1"/>
    </source>
</evidence>
<dbReference type="Proteomes" id="UP000323242">
    <property type="component" value="Unassembled WGS sequence"/>
</dbReference>
<organism evidence="2 3">
    <name type="scientific">Streptomyces parvus</name>
    <dbReference type="NCBI Taxonomy" id="66428"/>
    <lineage>
        <taxon>Bacteria</taxon>
        <taxon>Bacillati</taxon>
        <taxon>Actinomycetota</taxon>
        <taxon>Actinomycetes</taxon>
        <taxon>Kitasatosporales</taxon>
        <taxon>Streptomycetaceae</taxon>
        <taxon>Streptomyces</taxon>
    </lineage>
</organism>
<evidence type="ECO:0000256" key="1">
    <source>
        <dbReference type="SAM" id="SignalP"/>
    </source>
</evidence>
<name>A0A5D4JKI1_9ACTN</name>
<dbReference type="AlphaFoldDB" id="A0A5D4JKI1"/>
<protein>
    <recommendedName>
        <fullName evidence="4">Secreted protein</fullName>
    </recommendedName>
</protein>
<feature type="signal peptide" evidence="1">
    <location>
        <begin position="1"/>
        <end position="25"/>
    </location>
</feature>
<comment type="caution">
    <text evidence="2">The sequence shown here is derived from an EMBL/GenBank/DDBJ whole genome shotgun (WGS) entry which is preliminary data.</text>
</comment>
<reference evidence="2 3" key="1">
    <citation type="submission" date="2019-08" db="EMBL/GenBank/DDBJ databases">
        <title>Draft genome for granaticin producer strain Streptomyces parvus C05.</title>
        <authorList>
            <person name="Gonzalez-Pimentel J.L."/>
        </authorList>
    </citation>
    <scope>NUCLEOTIDE SEQUENCE [LARGE SCALE GENOMIC DNA]</scope>
    <source>
        <strain evidence="2 3">C05</strain>
    </source>
</reference>
<evidence type="ECO:0008006" key="4">
    <source>
        <dbReference type="Google" id="ProtNLM"/>
    </source>
</evidence>
<keyword evidence="3" id="KW-1185">Reference proteome</keyword>
<keyword evidence="1" id="KW-0732">Signal</keyword>
<evidence type="ECO:0000313" key="3">
    <source>
        <dbReference type="Proteomes" id="UP000323242"/>
    </source>
</evidence>
<dbReference type="EMBL" id="VSZQ01000022">
    <property type="protein sequence ID" value="TYR65444.1"/>
    <property type="molecule type" value="Genomic_DNA"/>
</dbReference>